<keyword evidence="8 10" id="KW-0675">Receptor</keyword>
<evidence type="ECO:0000256" key="8">
    <source>
        <dbReference type="ARBA" id="ARBA00023170"/>
    </source>
</evidence>
<protein>
    <submittedName>
        <fullName evidence="13">G-protein coupled receptor moody-like</fullName>
    </submittedName>
</protein>
<keyword evidence="5 11" id="KW-1133">Transmembrane helix</keyword>
<keyword evidence="4 10" id="KW-0812">Transmembrane</keyword>
<comment type="similarity">
    <text evidence="2 10">Belongs to the G-protein coupled receptor 1 family.</text>
</comment>
<feature type="transmembrane region" description="Helical" evidence="11">
    <location>
        <begin position="214"/>
        <end position="234"/>
    </location>
</feature>
<feature type="domain" description="G-protein coupled receptors family 1 profile" evidence="12">
    <location>
        <begin position="64"/>
        <end position="403"/>
    </location>
</feature>
<feature type="transmembrane region" description="Helical" evidence="11">
    <location>
        <begin position="383"/>
        <end position="406"/>
    </location>
</feature>
<evidence type="ECO:0000256" key="2">
    <source>
        <dbReference type="ARBA" id="ARBA00010663"/>
    </source>
</evidence>
<feature type="transmembrane region" description="Helical" evidence="11">
    <location>
        <begin position="125"/>
        <end position="143"/>
    </location>
</feature>
<dbReference type="SUPFAM" id="SSF81321">
    <property type="entry name" value="Family A G protein-coupled receptor-like"/>
    <property type="match status" value="1"/>
</dbReference>
<feature type="transmembrane region" description="Helical" evidence="11">
    <location>
        <begin position="46"/>
        <end position="72"/>
    </location>
</feature>
<evidence type="ECO:0000256" key="1">
    <source>
        <dbReference type="ARBA" id="ARBA00004651"/>
    </source>
</evidence>
<dbReference type="InterPro" id="IPR017452">
    <property type="entry name" value="GPCR_Rhodpsn_7TM"/>
</dbReference>
<dbReference type="InterPro" id="IPR000276">
    <property type="entry name" value="GPCR_Rhodpsn"/>
</dbReference>
<reference evidence="13" key="1">
    <citation type="submission" date="2025-08" db="UniProtKB">
        <authorList>
            <consortium name="RefSeq"/>
        </authorList>
    </citation>
    <scope>IDENTIFICATION</scope>
</reference>
<dbReference type="GO" id="GO:0005886">
    <property type="term" value="C:plasma membrane"/>
    <property type="evidence" value="ECO:0007669"/>
    <property type="project" value="UniProtKB-SubCell"/>
</dbReference>
<dbReference type="SMART" id="SM01381">
    <property type="entry name" value="7TM_GPCR_Srsx"/>
    <property type="match status" value="1"/>
</dbReference>
<keyword evidence="9 10" id="KW-0807">Transducer</keyword>
<evidence type="ECO:0000256" key="4">
    <source>
        <dbReference type="ARBA" id="ARBA00022692"/>
    </source>
</evidence>
<dbReference type="CDD" id="cd15210">
    <property type="entry name" value="7tmA_GPR84-like"/>
    <property type="match status" value="1"/>
</dbReference>
<evidence type="ECO:0000256" key="9">
    <source>
        <dbReference type="ARBA" id="ARBA00023224"/>
    </source>
</evidence>
<dbReference type="Proteomes" id="UP000694872">
    <property type="component" value="Unplaced"/>
</dbReference>
<dbReference type="AlphaFoldDB" id="A0AAJ6ZHN7"/>
<gene>
    <name evidence="13" type="primary">LOC106121621</name>
</gene>
<dbReference type="GO" id="GO:0004930">
    <property type="term" value="F:G protein-coupled receptor activity"/>
    <property type="evidence" value="ECO:0007669"/>
    <property type="project" value="UniProtKB-KW"/>
</dbReference>
<dbReference type="PROSITE" id="PS50262">
    <property type="entry name" value="G_PROTEIN_RECEP_F1_2"/>
    <property type="match status" value="1"/>
</dbReference>
<evidence type="ECO:0000259" key="12">
    <source>
        <dbReference type="PROSITE" id="PS50262"/>
    </source>
</evidence>
<proteinExistence type="inferred from homology"/>
<dbReference type="PROSITE" id="PS00237">
    <property type="entry name" value="G_PROTEIN_RECEP_F1_1"/>
    <property type="match status" value="1"/>
</dbReference>
<sequence>MSCVMLKMNQSVIVHVLQRNLSVLNYNGTVKELGAVQLFNNYPDGLLVFAAVCCTLFMCIGIPGNLITIIALSKYEKVRNATAISIMNLSFSDLLFCCFNLPLAASTFWQRSWKHGLFLCRMFPYARYSLVAVSLFTVLTITINRYIMISHPNLYPKLYRRRYLVLMLLCTWIFPFGALIPTWFGKWGSFGLDTYAGSCSILPDDHGHSPKRSLFVILSLPLIAIIFCYLRVFYIVRKTTLAAGGPVLRKTIKLGQEDSSSASERRSKSVPCNYIDVSTRDISSTSMNNINNTPADSLQNVRFEVKQTDRNDILDVPRISSKPAASFRRTVLRKSLALVKLSLPTRKDKKLGTMIMAIMISFCMTHLPITVTKLVHDYTAHPYANIASYILLYMATCINPIIYVVMSNEYRQAYKNLWKCR</sequence>
<dbReference type="PANTHER" id="PTHR24228">
    <property type="entry name" value="B2 BRADYKININ RECEPTOR/ANGIOTENSIN II RECEPTOR"/>
    <property type="match status" value="1"/>
</dbReference>
<organism evidence="13">
    <name type="scientific">Papilio xuthus</name>
    <name type="common">Asian swallowtail butterfly</name>
    <dbReference type="NCBI Taxonomy" id="66420"/>
    <lineage>
        <taxon>Eukaryota</taxon>
        <taxon>Metazoa</taxon>
        <taxon>Ecdysozoa</taxon>
        <taxon>Arthropoda</taxon>
        <taxon>Hexapoda</taxon>
        <taxon>Insecta</taxon>
        <taxon>Pterygota</taxon>
        <taxon>Neoptera</taxon>
        <taxon>Endopterygota</taxon>
        <taxon>Lepidoptera</taxon>
        <taxon>Glossata</taxon>
        <taxon>Ditrysia</taxon>
        <taxon>Papilionoidea</taxon>
        <taxon>Papilionidae</taxon>
        <taxon>Papilioninae</taxon>
        <taxon>Papilio</taxon>
    </lineage>
</organism>
<dbReference type="RefSeq" id="XP_013172794.1">
    <property type="nucleotide sequence ID" value="XM_013317340.1"/>
</dbReference>
<comment type="subcellular location">
    <subcellularLocation>
        <location evidence="1">Cell membrane</location>
        <topology evidence="1">Multi-pass membrane protein</topology>
    </subcellularLocation>
</comment>
<dbReference type="PRINTS" id="PR00237">
    <property type="entry name" value="GPCRRHODOPSN"/>
</dbReference>
<keyword evidence="3" id="KW-1003">Cell membrane</keyword>
<dbReference type="Pfam" id="PF00001">
    <property type="entry name" value="7tm_1"/>
    <property type="match status" value="1"/>
</dbReference>
<dbReference type="PANTHER" id="PTHR24228:SF74">
    <property type="entry name" value="G-PROTEIN COUPLED RECEPTORS FAMILY 1 PROFILE DOMAIN-CONTAINING PROTEIN"/>
    <property type="match status" value="1"/>
</dbReference>
<dbReference type="GeneID" id="106121621"/>
<evidence type="ECO:0000256" key="6">
    <source>
        <dbReference type="ARBA" id="ARBA00023040"/>
    </source>
</evidence>
<keyword evidence="7 11" id="KW-0472">Membrane</keyword>
<name>A0AAJ6ZHN7_PAPXU</name>
<evidence type="ECO:0000256" key="7">
    <source>
        <dbReference type="ARBA" id="ARBA00023136"/>
    </source>
</evidence>
<evidence type="ECO:0000256" key="3">
    <source>
        <dbReference type="ARBA" id="ARBA00022475"/>
    </source>
</evidence>
<evidence type="ECO:0000256" key="11">
    <source>
        <dbReference type="SAM" id="Phobius"/>
    </source>
</evidence>
<evidence type="ECO:0000313" key="13">
    <source>
        <dbReference type="RefSeq" id="XP_013172794.1"/>
    </source>
</evidence>
<accession>A0AAJ6ZHN7</accession>
<evidence type="ECO:0000256" key="10">
    <source>
        <dbReference type="RuleBase" id="RU000688"/>
    </source>
</evidence>
<feature type="transmembrane region" description="Helical" evidence="11">
    <location>
        <begin position="84"/>
        <end position="105"/>
    </location>
</feature>
<dbReference type="KEGG" id="pxu:106121621"/>
<feature type="transmembrane region" description="Helical" evidence="11">
    <location>
        <begin position="351"/>
        <end position="371"/>
    </location>
</feature>
<dbReference type="Gene3D" id="1.20.1070.10">
    <property type="entry name" value="Rhodopsin 7-helix transmembrane proteins"/>
    <property type="match status" value="1"/>
</dbReference>
<feature type="transmembrane region" description="Helical" evidence="11">
    <location>
        <begin position="163"/>
        <end position="184"/>
    </location>
</feature>
<evidence type="ECO:0000256" key="5">
    <source>
        <dbReference type="ARBA" id="ARBA00022989"/>
    </source>
</evidence>
<keyword evidence="6 10" id="KW-0297">G-protein coupled receptor</keyword>